<keyword evidence="2" id="KW-1185">Reference proteome</keyword>
<accession>A0ABT1HTJ8</accession>
<sequence>MVPLPTPPSPRKRAKTGGRVAQVTPDRIIDAGRRIGLPELSIQGVAAALGVSSAAIYRHVPSRLALERLVGEAILADLALVDDPAEPVAAHLVGLAVRLRAFALAHPGTAGYLQRMFPRGTSGTRLLAAEVAALGRRGYDPSASVVLASAVATISLGLIAAEEARETLAVTDPDAVEAETRETLSVIAADPVLSAAHAGLPDVTPDEFFRVLVTTFVDGLLARLPPGRPAVDVLREPQRPDPR</sequence>
<reference evidence="1 2" key="1">
    <citation type="submission" date="2022-06" db="EMBL/GenBank/DDBJ databases">
        <title>Genomic Encyclopedia of Archaeal and Bacterial Type Strains, Phase II (KMG-II): from individual species to whole genera.</title>
        <authorList>
            <person name="Goeker M."/>
        </authorList>
    </citation>
    <scope>NUCLEOTIDE SEQUENCE [LARGE SCALE GENOMIC DNA]</scope>
    <source>
        <strain evidence="1 2">DSM 40477</strain>
    </source>
</reference>
<dbReference type="Proteomes" id="UP001205311">
    <property type="component" value="Unassembled WGS sequence"/>
</dbReference>
<protein>
    <submittedName>
        <fullName evidence="1">Transcriptional regulator, TetR family</fullName>
    </submittedName>
</protein>
<dbReference type="SUPFAM" id="SSF48498">
    <property type="entry name" value="Tetracyclin repressor-like, C-terminal domain"/>
    <property type="match status" value="1"/>
</dbReference>
<name>A0ABT1HTJ8_STRSD</name>
<proteinExistence type="predicted"/>
<dbReference type="EMBL" id="JAMTCP010000011">
    <property type="protein sequence ID" value="MCP2258857.1"/>
    <property type="molecule type" value="Genomic_DNA"/>
</dbReference>
<evidence type="ECO:0000313" key="2">
    <source>
        <dbReference type="Proteomes" id="UP001205311"/>
    </source>
</evidence>
<comment type="caution">
    <text evidence="1">The sequence shown here is derived from an EMBL/GenBank/DDBJ whole genome shotgun (WGS) entry which is preliminary data.</text>
</comment>
<dbReference type="Gene3D" id="1.10.357.10">
    <property type="entry name" value="Tetracycline Repressor, domain 2"/>
    <property type="match status" value="1"/>
</dbReference>
<gene>
    <name evidence="1" type="ORF">LX15_002555</name>
</gene>
<dbReference type="SUPFAM" id="SSF46689">
    <property type="entry name" value="Homeodomain-like"/>
    <property type="match status" value="1"/>
</dbReference>
<evidence type="ECO:0000313" key="1">
    <source>
        <dbReference type="EMBL" id="MCP2258857.1"/>
    </source>
</evidence>
<organism evidence="1 2">
    <name type="scientific">Streptoalloteichus tenebrarius (strain ATCC 17920 / DSM 40477 / JCM 4838 / CBS 697.72 / NBRC 16177 / NCIMB 11028 / NRRL B-12390 / A12253. 1 / ISP 5477)</name>
    <name type="common">Streptomyces tenebrarius</name>
    <dbReference type="NCBI Taxonomy" id="1933"/>
    <lineage>
        <taxon>Bacteria</taxon>
        <taxon>Bacillati</taxon>
        <taxon>Actinomycetota</taxon>
        <taxon>Actinomycetes</taxon>
        <taxon>Pseudonocardiales</taxon>
        <taxon>Pseudonocardiaceae</taxon>
        <taxon>Streptoalloteichus</taxon>
    </lineage>
</organism>
<dbReference type="RefSeq" id="WP_253669768.1">
    <property type="nucleotide sequence ID" value="NZ_JAMTCP010000011.1"/>
</dbReference>
<dbReference type="InterPro" id="IPR036271">
    <property type="entry name" value="Tet_transcr_reg_TetR-rel_C_sf"/>
</dbReference>
<dbReference type="InterPro" id="IPR009057">
    <property type="entry name" value="Homeodomain-like_sf"/>
</dbReference>